<dbReference type="Proteomes" id="UP000658997">
    <property type="component" value="Unassembled WGS sequence"/>
</dbReference>
<feature type="transmembrane region" description="Helical" evidence="10">
    <location>
        <begin position="472"/>
        <end position="497"/>
    </location>
</feature>
<feature type="transmembrane region" description="Helical" evidence="10">
    <location>
        <begin position="446"/>
        <end position="466"/>
    </location>
</feature>
<evidence type="ECO:0000256" key="9">
    <source>
        <dbReference type="SAM" id="MobiDB-lite"/>
    </source>
</evidence>
<keyword evidence="5" id="KW-0571">Peptide transport</keyword>
<gene>
    <name evidence="12" type="ORF">UBRO2_00802</name>
    <name evidence="11" type="ORF">UBRO_20072</name>
</gene>
<feature type="compositionally biased region" description="Basic and acidic residues" evidence="9">
    <location>
        <begin position="10"/>
        <end position="21"/>
    </location>
</feature>
<dbReference type="EMBL" id="ULHB01000008">
    <property type="protein sequence ID" value="SYW75568.1"/>
    <property type="molecule type" value="Genomic_DNA"/>
</dbReference>
<evidence type="ECO:0000256" key="3">
    <source>
        <dbReference type="ARBA" id="ARBA00022448"/>
    </source>
</evidence>
<feature type="transmembrane region" description="Helical" evidence="10">
    <location>
        <begin position="184"/>
        <end position="202"/>
    </location>
</feature>
<name>A0A1K0H9D4_9BASI</name>
<dbReference type="Pfam" id="PF03169">
    <property type="entry name" value="OPT"/>
    <property type="match status" value="1"/>
</dbReference>
<proteinExistence type="inferred from homology"/>
<feature type="transmembrane region" description="Helical" evidence="10">
    <location>
        <begin position="90"/>
        <end position="109"/>
    </location>
</feature>
<feature type="region of interest" description="Disordered" evidence="9">
    <location>
        <begin position="1"/>
        <end position="34"/>
    </location>
</feature>
<evidence type="ECO:0000313" key="12">
    <source>
        <dbReference type="EMBL" id="SYW75568.1"/>
    </source>
</evidence>
<keyword evidence="8 10" id="KW-0472">Membrane</keyword>
<dbReference type="GO" id="GO:0016020">
    <property type="term" value="C:membrane"/>
    <property type="evidence" value="ECO:0007669"/>
    <property type="project" value="UniProtKB-SubCell"/>
</dbReference>
<feature type="transmembrane region" description="Helical" evidence="10">
    <location>
        <begin position="61"/>
        <end position="83"/>
    </location>
</feature>
<dbReference type="GO" id="GO:0015031">
    <property type="term" value="P:protein transport"/>
    <property type="evidence" value="ECO:0007669"/>
    <property type="project" value="UniProtKB-KW"/>
</dbReference>
<dbReference type="InterPro" id="IPR004813">
    <property type="entry name" value="OPT"/>
</dbReference>
<keyword evidence="7 10" id="KW-1133">Transmembrane helix</keyword>
<evidence type="ECO:0000256" key="6">
    <source>
        <dbReference type="ARBA" id="ARBA00022927"/>
    </source>
</evidence>
<sequence>MSSTTPVPHPHPDSSSPEKDTPCTSFGSEARNPARGERIIRTGDDVSNHLVSDRDDKDACFTLRSITLGLIGATFQAVLTQIYRFKPTQVTISGTFLAIVIYIVGVGWAKLLPTRSGLVLRFGDRLPAWLLGMVHLINPGPFGLKEHAIASITASSASNGAHSSDVFGTQKLFYPSMPVSSTTAVLSILSIGLFGYGLAGIFRPIIVYPSSMVYWPTLPLVDLFQALHWDKSCSHKRLKLFWWSFSLMGIYEILPAYIFPTLNSLSIPCLAAMHTRGKLARTLTNIFGGAQSNEGLGLFSLSFDWQYITSLQLSLPLVQQANSWIGYAVCCVAMATVYYCNIWDARKFPFMSTSIFDDRGGKYEQSAVFVGGILDEAKLEQVGYPIVAGSYAWGILAHNAAVGALVAHVVLFWGRDVWKSIQAAREGKVSDRHWKGMQRYKEAPSWWYLLLLLLSFVFGLVVVLAQDTTLPWYGYMASLLLGTVVAPFSGILCALLGNGIRTNNLTKMIGGLVVPGRPLANLYFYAWSHSTIAQVINLCVDLKLGQYLKIPPRSMFITQVLGTVYGAFLNYAVASTIISCNWELIHSDMGSYVWSGAYYQSLNASGVAWSMARYMYGPATRYFIVPMAVLLGMGLVVVHFGLTCFVGKIGSVKTTDLALPTVLLYSASMTTGQNCVILTTILVGCISQGFVRTRHARWFRKYNYLLGAGCDAGSLTVMFILTFTVFGAAGPEKAFPTWAGNPKGYPDHCPPAS</sequence>
<feature type="transmembrane region" description="Helical" evidence="10">
    <location>
        <begin position="324"/>
        <end position="342"/>
    </location>
</feature>
<dbReference type="InterPro" id="IPR004648">
    <property type="entry name" value="Oligpept_transpt"/>
</dbReference>
<feature type="transmembrane region" description="Helical" evidence="10">
    <location>
        <begin position="623"/>
        <end position="642"/>
    </location>
</feature>
<dbReference type="OrthoDB" id="9986677at2759"/>
<evidence type="ECO:0000313" key="14">
    <source>
        <dbReference type="Proteomes" id="UP000658997"/>
    </source>
</evidence>
<evidence type="ECO:0000256" key="10">
    <source>
        <dbReference type="SAM" id="Phobius"/>
    </source>
</evidence>
<protein>
    <submittedName>
        <fullName evidence="11">Related to peptide transporter Mtd1</fullName>
    </submittedName>
</protein>
<reference evidence="13" key="1">
    <citation type="submission" date="2016-04" db="EMBL/GenBank/DDBJ databases">
        <authorList>
            <person name="Guldener U."/>
            <person name="Guldener U."/>
        </authorList>
    </citation>
    <scope>NUCLEOTIDE SEQUENCE [LARGE SCALE GENOMIC DNA]</scope>
    <source>
        <strain evidence="13">UB2112</strain>
    </source>
</reference>
<organism evidence="11 13">
    <name type="scientific">Ustilago bromivora</name>
    <dbReference type="NCBI Taxonomy" id="307758"/>
    <lineage>
        <taxon>Eukaryota</taxon>
        <taxon>Fungi</taxon>
        <taxon>Dikarya</taxon>
        <taxon>Basidiomycota</taxon>
        <taxon>Ustilaginomycotina</taxon>
        <taxon>Ustilaginomycetes</taxon>
        <taxon>Ustilaginales</taxon>
        <taxon>Ustilaginaceae</taxon>
        <taxon>Ustilago</taxon>
    </lineage>
</organism>
<evidence type="ECO:0000313" key="11">
    <source>
        <dbReference type="EMBL" id="SAM83180.1"/>
    </source>
</evidence>
<keyword evidence="14" id="KW-1185">Reference proteome</keyword>
<feature type="transmembrane region" description="Helical" evidence="10">
    <location>
        <begin position="662"/>
        <end position="683"/>
    </location>
</feature>
<dbReference type="AlphaFoldDB" id="A0A1K0H9D4"/>
<reference evidence="12" key="3">
    <citation type="submission" date="2018-08" db="EMBL/GenBank/DDBJ databases">
        <authorList>
            <person name="Guldener U."/>
        </authorList>
    </citation>
    <scope>NUCLEOTIDE SEQUENCE</scope>
    <source>
        <strain evidence="12">UB2</strain>
    </source>
</reference>
<comment type="subcellular location">
    <subcellularLocation>
        <location evidence="1">Membrane</location>
        <topology evidence="1">Multi-pass membrane protein</topology>
    </subcellularLocation>
</comment>
<evidence type="ECO:0000256" key="1">
    <source>
        <dbReference type="ARBA" id="ARBA00004141"/>
    </source>
</evidence>
<feature type="transmembrane region" description="Helical" evidence="10">
    <location>
        <begin position="704"/>
        <end position="729"/>
    </location>
</feature>
<evidence type="ECO:0000256" key="2">
    <source>
        <dbReference type="ARBA" id="ARBA00008807"/>
    </source>
</evidence>
<dbReference type="PANTHER" id="PTHR22601">
    <property type="entry name" value="ISP4 LIKE PROTEIN"/>
    <property type="match status" value="1"/>
</dbReference>
<comment type="similarity">
    <text evidence="2">Belongs to the oligopeptide OPT transporter family.</text>
</comment>
<accession>A0A1K0H9D4</accession>
<evidence type="ECO:0000256" key="5">
    <source>
        <dbReference type="ARBA" id="ARBA00022856"/>
    </source>
</evidence>
<keyword evidence="3" id="KW-0813">Transport</keyword>
<evidence type="ECO:0000256" key="8">
    <source>
        <dbReference type="ARBA" id="ARBA00023136"/>
    </source>
</evidence>
<dbReference type="GO" id="GO:0035673">
    <property type="term" value="F:oligopeptide transmembrane transporter activity"/>
    <property type="evidence" value="ECO:0007669"/>
    <property type="project" value="InterPro"/>
</dbReference>
<reference evidence="11" key="2">
    <citation type="submission" date="2016-04" db="EMBL/GenBank/DDBJ databases">
        <authorList>
            <person name="Evans L.H."/>
            <person name="Alamgir A."/>
            <person name="Owens N."/>
            <person name="Weber N.D."/>
            <person name="Virtaneva K."/>
            <person name="Barbian K."/>
            <person name="Babar A."/>
            <person name="Rosenke K."/>
        </authorList>
    </citation>
    <scope>NUCLEOTIDE SEQUENCE</scope>
    <source>
        <strain evidence="11">UB2112</strain>
    </source>
</reference>
<evidence type="ECO:0000256" key="4">
    <source>
        <dbReference type="ARBA" id="ARBA00022692"/>
    </source>
</evidence>
<keyword evidence="6" id="KW-0653">Protein transport</keyword>
<dbReference type="EMBL" id="LT558125">
    <property type="protein sequence ID" value="SAM83180.1"/>
    <property type="molecule type" value="Genomic_DNA"/>
</dbReference>
<feature type="transmembrane region" description="Helical" evidence="10">
    <location>
        <begin position="240"/>
        <end position="258"/>
    </location>
</feature>
<evidence type="ECO:0000256" key="7">
    <source>
        <dbReference type="ARBA" id="ARBA00022989"/>
    </source>
</evidence>
<dbReference type="NCBIfam" id="TIGR00728">
    <property type="entry name" value="OPT_sfam"/>
    <property type="match status" value="1"/>
</dbReference>
<keyword evidence="4 10" id="KW-0812">Transmembrane</keyword>
<evidence type="ECO:0000313" key="13">
    <source>
        <dbReference type="Proteomes" id="UP000179920"/>
    </source>
</evidence>
<dbReference type="Proteomes" id="UP000179920">
    <property type="component" value="Chromosome IX"/>
</dbReference>